<dbReference type="STRING" id="1618345.UT18_C0013G0019"/>
<comment type="caution">
    <text evidence="1">The sequence shown here is derived from an EMBL/GenBank/DDBJ whole genome shotgun (WGS) entry which is preliminary data.</text>
</comment>
<gene>
    <name evidence="1" type="ORF">UT18_C0013G0019</name>
</gene>
<accession>A0A0G0LSF9</accession>
<dbReference type="Proteomes" id="UP000034207">
    <property type="component" value="Unassembled WGS sequence"/>
</dbReference>
<sequence length="38" mass="4187">MKLNVPLVKQGYKECAPTGIKNLYTPDVCIAPRNKGLI</sequence>
<name>A0A0G0LSF9_UNCC2</name>
<protein>
    <submittedName>
        <fullName evidence="1">Uncharacterized protein</fullName>
    </submittedName>
</protein>
<proteinExistence type="predicted"/>
<evidence type="ECO:0000313" key="2">
    <source>
        <dbReference type="Proteomes" id="UP000034207"/>
    </source>
</evidence>
<reference evidence="1 2" key="1">
    <citation type="journal article" date="2015" name="Nature">
        <title>rRNA introns, odd ribosomes, and small enigmatic genomes across a large radiation of phyla.</title>
        <authorList>
            <person name="Brown C.T."/>
            <person name="Hug L.A."/>
            <person name="Thomas B.C."/>
            <person name="Sharon I."/>
            <person name="Castelle C.J."/>
            <person name="Singh A."/>
            <person name="Wilkins M.J."/>
            <person name="Williams K.H."/>
            <person name="Banfield J.F."/>
        </authorList>
    </citation>
    <scope>NUCLEOTIDE SEQUENCE [LARGE SCALE GENOMIC DNA]</scope>
</reference>
<organism evidence="1 2">
    <name type="scientific">candidate division CPR2 bacterium GW2011_GWC2_39_10</name>
    <dbReference type="NCBI Taxonomy" id="1618345"/>
    <lineage>
        <taxon>Bacteria</taxon>
        <taxon>Bacteria division CPR2</taxon>
    </lineage>
</organism>
<dbReference type="AlphaFoldDB" id="A0A0G0LSF9"/>
<evidence type="ECO:0000313" key="1">
    <source>
        <dbReference type="EMBL" id="KKQ93972.1"/>
    </source>
</evidence>
<dbReference type="EMBL" id="LBVV01000013">
    <property type="protein sequence ID" value="KKQ93972.1"/>
    <property type="molecule type" value="Genomic_DNA"/>
</dbReference>